<dbReference type="GO" id="GO:0004888">
    <property type="term" value="F:transmembrane signaling receptor activity"/>
    <property type="evidence" value="ECO:0007669"/>
    <property type="project" value="TreeGrafter"/>
</dbReference>
<dbReference type="PROSITE" id="PS51257">
    <property type="entry name" value="PROKAR_LIPOPROTEIN"/>
    <property type="match status" value="1"/>
</dbReference>
<keyword evidence="2" id="KW-0812">Transmembrane</keyword>
<dbReference type="InterPro" id="IPR015484">
    <property type="entry name" value="CD3_esu/gsu/dsu"/>
</dbReference>
<keyword evidence="2" id="KW-0472">Membrane</keyword>
<dbReference type="GO" id="GO:0042105">
    <property type="term" value="C:alpha-beta T cell receptor complex"/>
    <property type="evidence" value="ECO:0007669"/>
    <property type="project" value="TreeGrafter"/>
</dbReference>
<dbReference type="AlphaFoldDB" id="A0A8S4BS34"/>
<feature type="compositionally biased region" description="Basic and acidic residues" evidence="1">
    <location>
        <begin position="154"/>
        <end position="164"/>
    </location>
</feature>
<dbReference type="GO" id="GO:0007166">
    <property type="term" value="P:cell surface receptor signaling pathway"/>
    <property type="evidence" value="ECO:0007669"/>
    <property type="project" value="TreeGrafter"/>
</dbReference>
<proteinExistence type="predicted"/>
<feature type="chain" id="PRO_5035920856" evidence="3">
    <location>
        <begin position="18"/>
        <end position="164"/>
    </location>
</feature>
<dbReference type="GO" id="GO:0009897">
    <property type="term" value="C:external side of plasma membrane"/>
    <property type="evidence" value="ECO:0007669"/>
    <property type="project" value="TreeGrafter"/>
</dbReference>
<keyword evidence="5" id="KW-1185">Reference proteome</keyword>
<keyword evidence="3" id="KW-0732">Signal</keyword>
<evidence type="ECO:0000256" key="3">
    <source>
        <dbReference type="SAM" id="SignalP"/>
    </source>
</evidence>
<evidence type="ECO:0000256" key="1">
    <source>
        <dbReference type="SAM" id="MobiDB-lite"/>
    </source>
</evidence>
<evidence type="ECO:0000313" key="5">
    <source>
        <dbReference type="Proteomes" id="UP000677803"/>
    </source>
</evidence>
<dbReference type="InterPro" id="IPR013783">
    <property type="entry name" value="Ig-like_fold"/>
</dbReference>
<feature type="transmembrane region" description="Helical" evidence="2">
    <location>
        <begin position="91"/>
        <end position="114"/>
    </location>
</feature>
<name>A0A8S4BS34_9TELE</name>
<sequence>MKYYILLFWTLTASVSCQKAQDNEVQIDDIPDGIKLSCKDADIEKPDGTKVKELELRYHNENSGVYSCSETSKAHVKFRTCDNCVELDMKAIAGIVVGDVVATVVVGVAVYLLASKAQSGPVPSHKKRSDRQPLVRNDASITSDNDNYQPLRQQRRDEYDVLRR</sequence>
<keyword evidence="2" id="KW-1133">Transmembrane helix</keyword>
<dbReference type="Gene3D" id="2.60.40.10">
    <property type="entry name" value="Immunoglobulins"/>
    <property type="match status" value="1"/>
</dbReference>
<dbReference type="GO" id="GO:0045059">
    <property type="term" value="P:positive thymic T cell selection"/>
    <property type="evidence" value="ECO:0007669"/>
    <property type="project" value="TreeGrafter"/>
</dbReference>
<dbReference type="PANTHER" id="PTHR10570:SF8">
    <property type="entry name" value="T-CELL SURFACE GLYCOPROTEIN CD3 GAMMA CHAIN"/>
    <property type="match status" value="1"/>
</dbReference>
<feature type="compositionally biased region" description="Polar residues" evidence="1">
    <location>
        <begin position="139"/>
        <end position="152"/>
    </location>
</feature>
<dbReference type="EMBL" id="CAJRST010037777">
    <property type="protein sequence ID" value="CAG6006555.1"/>
    <property type="molecule type" value="Genomic_DNA"/>
</dbReference>
<protein>
    <submittedName>
        <fullName evidence="4">(Atlantic silverside) hypothetical protein</fullName>
    </submittedName>
</protein>
<feature type="region of interest" description="Disordered" evidence="1">
    <location>
        <begin position="119"/>
        <end position="164"/>
    </location>
</feature>
<accession>A0A8S4BS34</accession>
<evidence type="ECO:0000256" key="2">
    <source>
        <dbReference type="SAM" id="Phobius"/>
    </source>
</evidence>
<dbReference type="Proteomes" id="UP000677803">
    <property type="component" value="Unassembled WGS sequence"/>
</dbReference>
<reference evidence="4" key="1">
    <citation type="submission" date="2021-05" db="EMBL/GenBank/DDBJ databases">
        <authorList>
            <person name="Tigano A."/>
        </authorList>
    </citation>
    <scope>NUCLEOTIDE SEQUENCE</scope>
</reference>
<dbReference type="PANTHER" id="PTHR10570">
    <property type="entry name" value="T-CELL SURFACE GLYCOPROTEIN CD3 GAMMA CHAIN / DELTA CHAIN"/>
    <property type="match status" value="1"/>
</dbReference>
<comment type="caution">
    <text evidence="4">The sequence shown here is derived from an EMBL/GenBank/DDBJ whole genome shotgun (WGS) entry which is preliminary data.</text>
</comment>
<dbReference type="Gene3D" id="1.10.287.770">
    <property type="entry name" value="YojJ-like"/>
    <property type="match status" value="1"/>
</dbReference>
<organism evidence="4 5">
    <name type="scientific">Menidia menidia</name>
    <name type="common">Atlantic silverside</name>
    <dbReference type="NCBI Taxonomy" id="238744"/>
    <lineage>
        <taxon>Eukaryota</taxon>
        <taxon>Metazoa</taxon>
        <taxon>Chordata</taxon>
        <taxon>Craniata</taxon>
        <taxon>Vertebrata</taxon>
        <taxon>Euteleostomi</taxon>
        <taxon>Actinopterygii</taxon>
        <taxon>Neopterygii</taxon>
        <taxon>Teleostei</taxon>
        <taxon>Neoteleostei</taxon>
        <taxon>Acanthomorphata</taxon>
        <taxon>Ovalentaria</taxon>
        <taxon>Atherinomorphae</taxon>
        <taxon>Atheriniformes</taxon>
        <taxon>Atherinopsidae</taxon>
        <taxon>Menidiinae</taxon>
        <taxon>Menidia</taxon>
    </lineage>
</organism>
<gene>
    <name evidence="4" type="ORF">MMEN_LOCUS18654</name>
</gene>
<feature type="signal peptide" evidence="3">
    <location>
        <begin position="1"/>
        <end position="17"/>
    </location>
</feature>
<evidence type="ECO:0000313" key="4">
    <source>
        <dbReference type="EMBL" id="CAG6006555.1"/>
    </source>
</evidence>
<dbReference type="OrthoDB" id="8941324at2759"/>